<dbReference type="RefSeq" id="XP_006690777.1">
    <property type="nucleotide sequence ID" value="XM_006690714.1"/>
</dbReference>
<feature type="compositionally biased region" description="Acidic residues" evidence="1">
    <location>
        <begin position="107"/>
        <end position="126"/>
    </location>
</feature>
<evidence type="ECO:0000256" key="1">
    <source>
        <dbReference type="SAM" id="MobiDB-lite"/>
    </source>
</evidence>
<dbReference type="KEGG" id="cthr:CTHT_0002290"/>
<dbReference type="Proteomes" id="UP000008066">
    <property type="component" value="Unassembled WGS sequence"/>
</dbReference>
<protein>
    <submittedName>
        <fullName evidence="2">Uncharacterized protein</fullName>
    </submittedName>
</protein>
<accession>G0RZA7</accession>
<dbReference type="EMBL" id="GL988032">
    <property type="protein sequence ID" value="EGS23535.1"/>
    <property type="molecule type" value="Genomic_DNA"/>
</dbReference>
<dbReference type="OrthoDB" id="5226619at2759"/>
<organism evidence="3">
    <name type="scientific">Chaetomium thermophilum (strain DSM 1495 / CBS 144.50 / IMI 039719)</name>
    <name type="common">Thermochaetoides thermophila</name>
    <dbReference type="NCBI Taxonomy" id="759272"/>
    <lineage>
        <taxon>Eukaryota</taxon>
        <taxon>Fungi</taxon>
        <taxon>Dikarya</taxon>
        <taxon>Ascomycota</taxon>
        <taxon>Pezizomycotina</taxon>
        <taxon>Sordariomycetes</taxon>
        <taxon>Sordariomycetidae</taxon>
        <taxon>Sordariales</taxon>
        <taxon>Chaetomiaceae</taxon>
        <taxon>Thermochaetoides</taxon>
    </lineage>
</organism>
<dbReference type="GeneID" id="18254267"/>
<feature type="compositionally biased region" description="Low complexity" evidence="1">
    <location>
        <begin position="129"/>
        <end position="166"/>
    </location>
</feature>
<evidence type="ECO:0000313" key="3">
    <source>
        <dbReference type="Proteomes" id="UP000008066"/>
    </source>
</evidence>
<name>G0RZA7_CHATD</name>
<reference evidence="2 3" key="1">
    <citation type="journal article" date="2011" name="Cell">
        <title>Insight into structure and assembly of the nuclear pore complex by utilizing the genome of a eukaryotic thermophile.</title>
        <authorList>
            <person name="Amlacher S."/>
            <person name="Sarges P."/>
            <person name="Flemming D."/>
            <person name="van Noort V."/>
            <person name="Kunze R."/>
            <person name="Devos D.P."/>
            <person name="Arumugam M."/>
            <person name="Bork P."/>
            <person name="Hurt E."/>
        </authorList>
    </citation>
    <scope>NUCLEOTIDE SEQUENCE [LARGE SCALE GENOMIC DNA]</scope>
    <source>
        <strain evidence="3">DSM 1495 / CBS 144.50 / IMI 039719</strain>
    </source>
</reference>
<evidence type="ECO:0000313" key="2">
    <source>
        <dbReference type="EMBL" id="EGS23535.1"/>
    </source>
</evidence>
<sequence length="296" mass="31759">MPAACQLVRPELAEVVLRVVLRGQLNDPSLNLAGAPSPPNNCLHASSYALVSVDIANPNTITLDTAPPYGDIGFLPQSVNCSLRWVYAIGQPETTYTFESLSARDDSDSDSDDDGDWCDDDPDPEPEPTTTRGRWWRTSTSTVSAVPTTRITVTTTSTAAPTSTSTPQPPPSQGNPTRLGPPNGGPLACEDISPFGSAGIWSVTWLPDPSTPETSSLRRFGLKIALTEAVVLRNGAIEELKWEAEEWFSTDTNLLSQCSSSGVCRWALRDNVVPLAVRQALVGRRCVVGNCEGAYL</sequence>
<gene>
    <name evidence="2" type="ORF">CTHT_0002290</name>
</gene>
<dbReference type="HOGENOM" id="CLU_940083_0_0_1"/>
<dbReference type="AlphaFoldDB" id="G0RZA7"/>
<keyword evidence="3" id="KW-1185">Reference proteome</keyword>
<feature type="region of interest" description="Disordered" evidence="1">
    <location>
        <begin position="99"/>
        <end position="188"/>
    </location>
</feature>
<proteinExistence type="predicted"/>